<feature type="transmembrane region" description="Helical" evidence="1">
    <location>
        <begin position="22"/>
        <end position="45"/>
    </location>
</feature>
<accession>A0ABP8ZGA6</accession>
<feature type="transmembrane region" description="Helical" evidence="1">
    <location>
        <begin position="195"/>
        <end position="216"/>
    </location>
</feature>
<organism evidence="2 3">
    <name type="scientific">Gordonia alkaliphila</name>
    <dbReference type="NCBI Taxonomy" id="1053547"/>
    <lineage>
        <taxon>Bacteria</taxon>
        <taxon>Bacillati</taxon>
        <taxon>Actinomycetota</taxon>
        <taxon>Actinomycetes</taxon>
        <taxon>Mycobacteriales</taxon>
        <taxon>Gordoniaceae</taxon>
        <taxon>Gordonia</taxon>
    </lineage>
</organism>
<feature type="transmembrane region" description="Helical" evidence="1">
    <location>
        <begin position="128"/>
        <end position="148"/>
    </location>
</feature>
<keyword evidence="1" id="KW-0472">Membrane</keyword>
<name>A0ABP8ZGA6_9ACTN</name>
<keyword evidence="1" id="KW-0812">Transmembrane</keyword>
<comment type="caution">
    <text evidence="2">The sequence shown here is derived from an EMBL/GenBank/DDBJ whole genome shotgun (WGS) entry which is preliminary data.</text>
</comment>
<sequence length="229" mass="24004">MRNTAGHVGVSRVLTPTLAKQCWGFIIGSALFALGSAPGFASAAGATASNVSYFVGAWFFTAAALVQLVRSGPMMTPVDYEPGQMFRAEWLAGSTQFFGTLLFNVSTTAALMAHSVKGEQHLVWNPDAGGSVAFLLSGAFVILAFVRAGNRMWSPRLVDFWAGHINMLGCIAFGVSAVGSFVYRSGSTVDAALANWGTFIGALCFLIASAIALPALPWNRRADDAVAAA</sequence>
<evidence type="ECO:0000313" key="3">
    <source>
        <dbReference type="Proteomes" id="UP001500822"/>
    </source>
</evidence>
<dbReference type="Proteomes" id="UP001500822">
    <property type="component" value="Unassembled WGS sequence"/>
</dbReference>
<evidence type="ECO:0000313" key="2">
    <source>
        <dbReference type="EMBL" id="GAA4755890.1"/>
    </source>
</evidence>
<dbReference type="EMBL" id="BAABIE010000015">
    <property type="protein sequence ID" value="GAA4755890.1"/>
    <property type="molecule type" value="Genomic_DNA"/>
</dbReference>
<keyword evidence="3" id="KW-1185">Reference proteome</keyword>
<keyword evidence="1" id="KW-1133">Transmembrane helix</keyword>
<reference evidence="3" key="1">
    <citation type="journal article" date="2019" name="Int. J. Syst. Evol. Microbiol.">
        <title>The Global Catalogue of Microorganisms (GCM) 10K type strain sequencing project: providing services to taxonomists for standard genome sequencing and annotation.</title>
        <authorList>
            <consortium name="The Broad Institute Genomics Platform"/>
            <consortium name="The Broad Institute Genome Sequencing Center for Infectious Disease"/>
            <person name="Wu L."/>
            <person name="Ma J."/>
        </authorList>
    </citation>
    <scope>NUCLEOTIDE SEQUENCE [LARGE SCALE GENOMIC DNA]</scope>
    <source>
        <strain evidence="3">JCM 18077</strain>
    </source>
</reference>
<feature type="transmembrane region" description="Helical" evidence="1">
    <location>
        <begin position="90"/>
        <end position="116"/>
    </location>
</feature>
<gene>
    <name evidence="2" type="ORF">GCM10023217_29650</name>
</gene>
<feature type="transmembrane region" description="Helical" evidence="1">
    <location>
        <begin position="160"/>
        <end position="183"/>
    </location>
</feature>
<evidence type="ECO:0000256" key="1">
    <source>
        <dbReference type="SAM" id="Phobius"/>
    </source>
</evidence>
<dbReference type="RefSeq" id="WP_246992638.1">
    <property type="nucleotide sequence ID" value="NZ_BAABIE010000015.1"/>
</dbReference>
<protein>
    <recommendedName>
        <fullName evidence="4">NADH-ubiquinone oxidoreductase</fullName>
    </recommendedName>
</protein>
<feature type="transmembrane region" description="Helical" evidence="1">
    <location>
        <begin position="51"/>
        <end position="69"/>
    </location>
</feature>
<proteinExistence type="predicted"/>
<evidence type="ECO:0008006" key="4">
    <source>
        <dbReference type="Google" id="ProtNLM"/>
    </source>
</evidence>